<accession>A0A1D1YBT0</accession>
<feature type="domain" description="Late embryogenesis abundant protein LEA-2 subgroup" evidence="5">
    <location>
        <begin position="78"/>
        <end position="165"/>
    </location>
</feature>
<evidence type="ECO:0000256" key="1">
    <source>
        <dbReference type="ARBA" id="ARBA00004167"/>
    </source>
</evidence>
<gene>
    <name evidence="6" type="primary">Sh3glb2</name>
    <name evidence="6" type="ORF">g.153228</name>
</gene>
<reference evidence="6" key="1">
    <citation type="submission" date="2015-07" db="EMBL/GenBank/DDBJ databases">
        <title>Transcriptome Assembly of Anthurium amnicola.</title>
        <authorList>
            <person name="Suzuki J."/>
        </authorList>
    </citation>
    <scope>NUCLEOTIDE SEQUENCE</scope>
</reference>
<dbReference type="InterPro" id="IPR044839">
    <property type="entry name" value="NDR1-like"/>
</dbReference>
<sequence>MLKHRLLHPRRTNPLFWLAAALCALLALAVIVAAAAVLSVYIASRPKLPYLRVAAARLDRLGYAQRSGLLDVLMAVDLEAANRNARAAASFSGADFDLLFAGAPVARLRAAAFAVPANSTLPLHYLVESSGAALGGGGVEKVEEGVRKGRVEFELKGKARMRWKVGGILTAKLWSHLHCRLQFLLPQGSTIGLDCTSKPH</sequence>
<dbReference type="GO" id="GO:0005886">
    <property type="term" value="C:plasma membrane"/>
    <property type="evidence" value="ECO:0007669"/>
    <property type="project" value="TreeGrafter"/>
</dbReference>
<evidence type="ECO:0000259" key="5">
    <source>
        <dbReference type="Pfam" id="PF03168"/>
    </source>
</evidence>
<dbReference type="EMBL" id="GDJX01015837">
    <property type="protein sequence ID" value="JAT52099.1"/>
    <property type="molecule type" value="Transcribed_RNA"/>
</dbReference>
<comment type="subcellular location">
    <subcellularLocation>
        <location evidence="1">Membrane</location>
        <topology evidence="1">Single-pass membrane protein</topology>
    </subcellularLocation>
</comment>
<evidence type="ECO:0000256" key="4">
    <source>
        <dbReference type="ARBA" id="ARBA00023136"/>
    </source>
</evidence>
<protein>
    <submittedName>
        <fullName evidence="6">Endophilin-B2</fullName>
    </submittedName>
</protein>
<dbReference type="PANTHER" id="PTHR31234:SF66">
    <property type="entry name" value="LATE EMBRYOGENESIS ABUNDANT PROTEIN"/>
    <property type="match status" value="1"/>
</dbReference>
<dbReference type="Pfam" id="PF03168">
    <property type="entry name" value="LEA_2"/>
    <property type="match status" value="1"/>
</dbReference>
<keyword evidence="4" id="KW-0472">Membrane</keyword>
<proteinExistence type="predicted"/>
<evidence type="ECO:0000256" key="3">
    <source>
        <dbReference type="ARBA" id="ARBA00022989"/>
    </source>
</evidence>
<keyword evidence="2" id="KW-0812">Transmembrane</keyword>
<organism evidence="6">
    <name type="scientific">Anthurium amnicola</name>
    <dbReference type="NCBI Taxonomy" id="1678845"/>
    <lineage>
        <taxon>Eukaryota</taxon>
        <taxon>Viridiplantae</taxon>
        <taxon>Streptophyta</taxon>
        <taxon>Embryophyta</taxon>
        <taxon>Tracheophyta</taxon>
        <taxon>Spermatophyta</taxon>
        <taxon>Magnoliopsida</taxon>
        <taxon>Liliopsida</taxon>
        <taxon>Araceae</taxon>
        <taxon>Pothoideae</taxon>
        <taxon>Potheae</taxon>
        <taxon>Anthurium</taxon>
    </lineage>
</organism>
<dbReference type="PANTHER" id="PTHR31234">
    <property type="entry name" value="LATE EMBRYOGENESIS ABUNDANT (LEA) HYDROXYPROLINE-RICH GLYCOPROTEIN FAMILY"/>
    <property type="match status" value="1"/>
</dbReference>
<dbReference type="AlphaFoldDB" id="A0A1D1YBT0"/>
<evidence type="ECO:0000313" key="6">
    <source>
        <dbReference type="EMBL" id="JAT52099.1"/>
    </source>
</evidence>
<evidence type="ECO:0000256" key="2">
    <source>
        <dbReference type="ARBA" id="ARBA00022692"/>
    </source>
</evidence>
<dbReference type="InterPro" id="IPR004864">
    <property type="entry name" value="LEA_2"/>
</dbReference>
<keyword evidence="3" id="KW-1133">Transmembrane helix</keyword>
<name>A0A1D1YBT0_9ARAE</name>
<dbReference type="GO" id="GO:0098542">
    <property type="term" value="P:defense response to other organism"/>
    <property type="evidence" value="ECO:0007669"/>
    <property type="project" value="InterPro"/>
</dbReference>